<evidence type="ECO:0000259" key="1">
    <source>
        <dbReference type="Pfam" id="PF13751"/>
    </source>
</evidence>
<accession>F4MX31</accession>
<name>F4MX31_YEREN</name>
<gene>
    <name evidence="2" type="ORF">YEW_JP41290</name>
</gene>
<sequence>MRLTAWGKKVYARRKETVERNFADAKQHHGHRYARFRGLMKVQMQCLLAAAAQNIKKMALLELFCCLLTKYDIHGRAIKWLKIFRALLKGVNEWPGKNIAIATFSR</sequence>
<dbReference type="Pfam" id="PF13751">
    <property type="entry name" value="DDE_Tnp_1_6"/>
    <property type="match status" value="1"/>
</dbReference>
<organism evidence="2">
    <name type="scientific">Yersinia enterocolitica W22703</name>
    <dbReference type="NCBI Taxonomy" id="913028"/>
    <lineage>
        <taxon>Bacteria</taxon>
        <taxon>Pseudomonadati</taxon>
        <taxon>Pseudomonadota</taxon>
        <taxon>Gammaproteobacteria</taxon>
        <taxon>Enterobacterales</taxon>
        <taxon>Yersiniaceae</taxon>
        <taxon>Yersinia</taxon>
    </lineage>
</organism>
<reference evidence="2" key="1">
    <citation type="journal article" date="2011" name="BMC Genomics">
        <title>Shotgun sequencing of Yersinia enterocolitica strain W22703 (biotype 2, serotype O:9): genomic evidence for oscillation between invertebrates and mammals.</title>
        <authorList>
            <person name="Fuchs T.M."/>
            <person name="Brandt K."/>
            <person name="Starke M."/>
            <person name="Rattei T."/>
        </authorList>
    </citation>
    <scope>NUCLEOTIDE SEQUENCE</scope>
</reference>
<proteinExistence type="predicted"/>
<dbReference type="EMBL" id="FR718525">
    <property type="protein sequence ID" value="CBX70389.1"/>
    <property type="molecule type" value="Genomic_DNA"/>
</dbReference>
<dbReference type="InterPro" id="IPR025668">
    <property type="entry name" value="Tnp_DDE_dom"/>
</dbReference>
<evidence type="ECO:0000313" key="2">
    <source>
        <dbReference type="EMBL" id="CBX70389.1"/>
    </source>
</evidence>
<protein>
    <recommendedName>
        <fullName evidence="1">Transposase DDE domain-containing protein</fullName>
    </recommendedName>
</protein>
<feature type="domain" description="Transposase DDE" evidence="1">
    <location>
        <begin position="3"/>
        <end position="59"/>
    </location>
</feature>
<dbReference type="AlphaFoldDB" id="F4MX31"/>